<dbReference type="Proteomes" id="UP000030661">
    <property type="component" value="Unassembled WGS sequence"/>
</dbReference>
<dbReference type="STRING" id="1499967.U27_05277"/>
<dbReference type="HOGENOM" id="CLU_072493_1_0_0"/>
<proteinExistence type="predicted"/>
<dbReference type="CDD" id="cd09124">
    <property type="entry name" value="PLDc_like_TrmB_middle"/>
    <property type="match status" value="1"/>
</dbReference>
<evidence type="ECO:0000313" key="4">
    <source>
        <dbReference type="Proteomes" id="UP000030661"/>
    </source>
</evidence>
<dbReference type="PANTHER" id="PTHR34293">
    <property type="entry name" value="HTH-TYPE TRANSCRIPTIONAL REGULATOR TRMBL2"/>
    <property type="match status" value="1"/>
</dbReference>
<feature type="domain" description="Transcription regulator TrmB C-terminal" evidence="2">
    <location>
        <begin position="110"/>
        <end position="206"/>
    </location>
</feature>
<sequence>MVLENIITHLELLRFSRIEAQVYVTLVKHSKLNGSQIAKVLNLSRSSVYSALHSLYNRGIVFLLPGESNVYKAQDPDILLETLKNEYIQATNELKDELSRFKFVEVEKEYWNIRGYQNFLLKTKELLLQAELEVYMNTCFDLRIFAEELEKLAKRGVRVIVFTLAAEIDPEGLPVEFYRKFWPDTQCDHQRMMLVVDFKKALIAGSYHGSEVMGTFTENPLLVAIVSEHIHLDVYLLKLQEKYHDPEFFNGILLNSQLERR</sequence>
<dbReference type="AlphaFoldDB" id="A0A081C148"/>
<dbReference type="Pfam" id="PF11495">
    <property type="entry name" value="Regulator_TrmB"/>
    <property type="match status" value="1"/>
</dbReference>
<organism evidence="3">
    <name type="scientific">Vecturithrix granuli</name>
    <dbReference type="NCBI Taxonomy" id="1499967"/>
    <lineage>
        <taxon>Bacteria</taxon>
        <taxon>Candidatus Moduliflexota</taxon>
        <taxon>Candidatus Vecturitrichia</taxon>
        <taxon>Candidatus Vecturitrichales</taxon>
        <taxon>Candidatus Vecturitrichaceae</taxon>
        <taxon>Candidatus Vecturithrix</taxon>
    </lineage>
</organism>
<dbReference type="InterPro" id="IPR002831">
    <property type="entry name" value="Tscrpt_reg_TrmB_N"/>
</dbReference>
<dbReference type="Gene3D" id="1.10.10.10">
    <property type="entry name" value="Winged helix-like DNA-binding domain superfamily/Winged helix DNA-binding domain"/>
    <property type="match status" value="1"/>
</dbReference>
<feature type="domain" description="Transcription regulator TrmB N-terminal" evidence="1">
    <location>
        <begin position="13"/>
        <end position="76"/>
    </location>
</feature>
<evidence type="ECO:0000313" key="3">
    <source>
        <dbReference type="EMBL" id="GAK58303.1"/>
    </source>
</evidence>
<protein>
    <submittedName>
        <fullName evidence="3">TrmB family sugar-specific transcriptional regulator</fullName>
    </submittedName>
</protein>
<dbReference type="InterPro" id="IPR021586">
    <property type="entry name" value="Tscrpt_reg_TrmB_C"/>
</dbReference>
<evidence type="ECO:0000259" key="1">
    <source>
        <dbReference type="Pfam" id="PF01978"/>
    </source>
</evidence>
<dbReference type="InterPro" id="IPR036388">
    <property type="entry name" value="WH-like_DNA-bd_sf"/>
</dbReference>
<dbReference type="InterPro" id="IPR036390">
    <property type="entry name" value="WH_DNA-bd_sf"/>
</dbReference>
<reference evidence="3" key="1">
    <citation type="journal article" date="2015" name="PeerJ">
        <title>First genomic representation of candidate bacterial phylum KSB3 points to enhanced environmental sensing as a trigger of wastewater bulking.</title>
        <authorList>
            <person name="Sekiguchi Y."/>
            <person name="Ohashi A."/>
            <person name="Parks D.H."/>
            <person name="Yamauchi T."/>
            <person name="Tyson G.W."/>
            <person name="Hugenholtz P."/>
        </authorList>
    </citation>
    <scope>NUCLEOTIDE SEQUENCE [LARGE SCALE GENOMIC DNA]</scope>
</reference>
<accession>A0A081C148</accession>
<dbReference type="InterPro" id="IPR051797">
    <property type="entry name" value="TrmB-like"/>
</dbReference>
<dbReference type="SUPFAM" id="SSF46785">
    <property type="entry name" value="Winged helix' DNA-binding domain"/>
    <property type="match status" value="1"/>
</dbReference>
<gene>
    <name evidence="3" type="ORF">U27_05277</name>
</gene>
<dbReference type="Pfam" id="PF01978">
    <property type="entry name" value="TrmB"/>
    <property type="match status" value="1"/>
</dbReference>
<keyword evidence="4" id="KW-1185">Reference proteome</keyword>
<dbReference type="PANTHER" id="PTHR34293:SF1">
    <property type="entry name" value="HTH-TYPE TRANSCRIPTIONAL REGULATOR TRMBL2"/>
    <property type="match status" value="1"/>
</dbReference>
<evidence type="ECO:0000259" key="2">
    <source>
        <dbReference type="Pfam" id="PF11495"/>
    </source>
</evidence>
<name>A0A081C148_VECG1</name>
<dbReference type="EMBL" id="DF820467">
    <property type="protein sequence ID" value="GAK58303.1"/>
    <property type="molecule type" value="Genomic_DNA"/>
</dbReference>
<dbReference type="eggNOG" id="COG1378">
    <property type="taxonomic scope" value="Bacteria"/>
</dbReference>